<reference evidence="1 2" key="1">
    <citation type="submission" date="2019-11" db="EMBL/GenBank/DDBJ databases">
        <title>Whole-genome sequencing of Allorhizobium vitis.</title>
        <authorList>
            <person name="Gan H.M."/>
            <person name="Savka M.A."/>
        </authorList>
    </citation>
    <scope>NUCLEOTIDE SEQUENCE [LARGE SCALE GENOMIC DNA]</scope>
    <source>
        <strain evidence="1 2">AB4</strain>
    </source>
</reference>
<dbReference type="RefSeq" id="WP_070166645.1">
    <property type="nucleotide sequence ID" value="NZ_CP118259.1"/>
</dbReference>
<organism evidence="1 2">
    <name type="scientific">Agrobacterium vitis</name>
    <name type="common">Rhizobium vitis</name>
    <dbReference type="NCBI Taxonomy" id="373"/>
    <lineage>
        <taxon>Bacteria</taxon>
        <taxon>Pseudomonadati</taxon>
        <taxon>Pseudomonadota</taxon>
        <taxon>Alphaproteobacteria</taxon>
        <taxon>Hyphomicrobiales</taxon>
        <taxon>Rhizobiaceae</taxon>
        <taxon>Rhizobium/Agrobacterium group</taxon>
        <taxon>Agrobacterium</taxon>
    </lineage>
</organism>
<dbReference type="Pfam" id="PF07030">
    <property type="entry name" value="Phage_Mu_Gp36"/>
    <property type="match status" value="1"/>
</dbReference>
<evidence type="ECO:0000313" key="1">
    <source>
        <dbReference type="EMBL" id="MUP03518.1"/>
    </source>
</evidence>
<dbReference type="InterPro" id="IPR009752">
    <property type="entry name" value="Phage_Mu_GpJ"/>
</dbReference>
<dbReference type="AlphaFoldDB" id="A0ABD6G7K7"/>
<name>A0ABD6G7K7_AGRVI</name>
<comment type="caution">
    <text evidence="1">The sequence shown here is derived from an EMBL/GenBank/DDBJ whole genome shotgun (WGS) entry which is preliminary data.</text>
</comment>
<gene>
    <name evidence="1" type="ORF">BBI04_001585</name>
</gene>
<proteinExistence type="predicted"/>
<evidence type="ECO:0000313" key="2">
    <source>
        <dbReference type="Proteomes" id="UP000175993"/>
    </source>
</evidence>
<dbReference type="EMBL" id="MBEV02000001">
    <property type="protein sequence ID" value="MUP03518.1"/>
    <property type="molecule type" value="Genomic_DNA"/>
</dbReference>
<protein>
    <submittedName>
        <fullName evidence="1">DUF1320 domain-containing protein</fullName>
    </submittedName>
</protein>
<accession>A0ABD6G7K7</accession>
<dbReference type="Proteomes" id="UP000175993">
    <property type="component" value="Unassembled WGS sequence"/>
</dbReference>
<sequence length="158" mass="16882">MTRTRFLTVDDFTAAFGLAEVSQIAGIGNLNDPAGRSLDITKIEAAIIWAEDIFVGYARARYPVIETLTPEVTAPVIKGLIADVARYRLRDKSGGQGQVADTVRDRHDAAMANIKAVATGKFELPIAGLPTNGEAGSVSSQAIVPPSPVRSMLYGWRP</sequence>